<dbReference type="PANTHER" id="PTHR30055:SF234">
    <property type="entry name" value="HTH-TYPE TRANSCRIPTIONAL REGULATOR BETI"/>
    <property type="match status" value="1"/>
</dbReference>
<dbReference type="PRINTS" id="PR00455">
    <property type="entry name" value="HTHTETR"/>
</dbReference>
<evidence type="ECO:0000256" key="4">
    <source>
        <dbReference type="PROSITE-ProRule" id="PRU00335"/>
    </source>
</evidence>
<dbReference type="GO" id="GO:0003700">
    <property type="term" value="F:DNA-binding transcription factor activity"/>
    <property type="evidence" value="ECO:0007669"/>
    <property type="project" value="TreeGrafter"/>
</dbReference>
<dbReference type="InterPro" id="IPR009057">
    <property type="entry name" value="Homeodomain-like_sf"/>
</dbReference>
<evidence type="ECO:0000313" key="6">
    <source>
        <dbReference type="EMBL" id="RZU41277.1"/>
    </source>
</evidence>
<evidence type="ECO:0000256" key="2">
    <source>
        <dbReference type="ARBA" id="ARBA00023125"/>
    </source>
</evidence>
<keyword evidence="7" id="KW-1185">Reference proteome</keyword>
<dbReference type="Gene3D" id="1.10.357.10">
    <property type="entry name" value="Tetracycline Repressor, domain 2"/>
    <property type="match status" value="1"/>
</dbReference>
<evidence type="ECO:0000259" key="5">
    <source>
        <dbReference type="PROSITE" id="PS50977"/>
    </source>
</evidence>
<dbReference type="PANTHER" id="PTHR30055">
    <property type="entry name" value="HTH-TYPE TRANSCRIPTIONAL REGULATOR RUTR"/>
    <property type="match status" value="1"/>
</dbReference>
<dbReference type="GO" id="GO:0000976">
    <property type="term" value="F:transcription cis-regulatory region binding"/>
    <property type="evidence" value="ECO:0007669"/>
    <property type="project" value="TreeGrafter"/>
</dbReference>
<dbReference type="Pfam" id="PF13305">
    <property type="entry name" value="TetR_C_33"/>
    <property type="match status" value="1"/>
</dbReference>
<dbReference type="SUPFAM" id="SSF46689">
    <property type="entry name" value="Homeodomain-like"/>
    <property type="match status" value="1"/>
</dbReference>
<organism evidence="6 7">
    <name type="scientific">Edaphobacter modestus</name>
    <dbReference type="NCBI Taxonomy" id="388466"/>
    <lineage>
        <taxon>Bacteria</taxon>
        <taxon>Pseudomonadati</taxon>
        <taxon>Acidobacteriota</taxon>
        <taxon>Terriglobia</taxon>
        <taxon>Terriglobales</taxon>
        <taxon>Acidobacteriaceae</taxon>
        <taxon>Edaphobacter</taxon>
    </lineage>
</organism>
<accession>A0A4Q7YU26</accession>
<proteinExistence type="predicted"/>
<comment type="caution">
    <text evidence="6">The sequence shown here is derived from an EMBL/GenBank/DDBJ whole genome shotgun (WGS) entry which is preliminary data.</text>
</comment>
<dbReference type="InterPro" id="IPR025996">
    <property type="entry name" value="MT1864/Rv1816-like_C"/>
</dbReference>
<name>A0A4Q7YU26_9BACT</name>
<evidence type="ECO:0000256" key="1">
    <source>
        <dbReference type="ARBA" id="ARBA00023015"/>
    </source>
</evidence>
<dbReference type="SUPFAM" id="SSF48498">
    <property type="entry name" value="Tetracyclin repressor-like, C-terminal domain"/>
    <property type="match status" value="1"/>
</dbReference>
<protein>
    <submittedName>
        <fullName evidence="6">TetR family transcriptional regulator</fullName>
    </submittedName>
</protein>
<feature type="domain" description="HTH tetR-type" evidence="5">
    <location>
        <begin position="6"/>
        <end position="66"/>
    </location>
</feature>
<keyword evidence="3" id="KW-0804">Transcription</keyword>
<evidence type="ECO:0000256" key="3">
    <source>
        <dbReference type="ARBA" id="ARBA00023163"/>
    </source>
</evidence>
<dbReference type="EMBL" id="SHKW01000001">
    <property type="protein sequence ID" value="RZU41277.1"/>
    <property type="molecule type" value="Genomic_DNA"/>
</dbReference>
<dbReference type="Proteomes" id="UP000292958">
    <property type="component" value="Unassembled WGS sequence"/>
</dbReference>
<dbReference type="AlphaFoldDB" id="A0A4Q7YU26"/>
<gene>
    <name evidence="6" type="ORF">BDD14_2785</name>
</gene>
<feature type="DNA-binding region" description="H-T-H motif" evidence="4">
    <location>
        <begin position="29"/>
        <end position="48"/>
    </location>
</feature>
<dbReference type="InterPro" id="IPR036271">
    <property type="entry name" value="Tet_transcr_reg_TetR-rel_C_sf"/>
</dbReference>
<keyword evidence="1" id="KW-0805">Transcription regulation</keyword>
<dbReference type="PROSITE" id="PS50977">
    <property type="entry name" value="HTH_TETR_2"/>
    <property type="match status" value="1"/>
</dbReference>
<evidence type="ECO:0000313" key="7">
    <source>
        <dbReference type="Proteomes" id="UP000292958"/>
    </source>
</evidence>
<keyword evidence="2 4" id="KW-0238">DNA-binding</keyword>
<sequence>MLSEEISVKQRLVTATARIFAEEGYEAVSMRRVAAEAGYSQMAAYRHFESKEALIQHVCADLYQQFATRMMAEMAKTDDPWKKIHLFAAALLRFALQYPDHYSLIFLVRHPDPKVIETRESLARGFLAGVRETVSVLLPPETRPADVDAALRRMMASAHGTMALLLAHPQPYALNRTNALRDLETTFGLLLGRGQAGSRS</sequence>
<dbReference type="Pfam" id="PF00440">
    <property type="entry name" value="TetR_N"/>
    <property type="match status" value="1"/>
</dbReference>
<dbReference type="InterPro" id="IPR001647">
    <property type="entry name" value="HTH_TetR"/>
</dbReference>
<dbReference type="InterPro" id="IPR050109">
    <property type="entry name" value="HTH-type_TetR-like_transc_reg"/>
</dbReference>
<reference evidence="6 7" key="1">
    <citation type="submission" date="2019-02" db="EMBL/GenBank/DDBJ databases">
        <title>Genomic Encyclopedia of Archaeal and Bacterial Type Strains, Phase II (KMG-II): from individual species to whole genera.</title>
        <authorList>
            <person name="Goeker M."/>
        </authorList>
    </citation>
    <scope>NUCLEOTIDE SEQUENCE [LARGE SCALE GENOMIC DNA]</scope>
    <source>
        <strain evidence="6 7">DSM 18101</strain>
    </source>
</reference>